<reference evidence="1" key="1">
    <citation type="submission" date="2014-09" db="EMBL/GenBank/DDBJ databases">
        <authorList>
            <person name="Magalhaes I.L.F."/>
            <person name="Oliveira U."/>
            <person name="Santos F.R."/>
            <person name="Vidigal T.H.D.A."/>
            <person name="Brescovit A.D."/>
            <person name="Santos A.J."/>
        </authorList>
    </citation>
    <scope>NUCLEOTIDE SEQUENCE</scope>
    <source>
        <tissue evidence="1">Shoot tissue taken approximately 20 cm above the soil surface</tissue>
    </source>
</reference>
<organism evidence="1">
    <name type="scientific">Arundo donax</name>
    <name type="common">Giant reed</name>
    <name type="synonym">Donax arundinaceus</name>
    <dbReference type="NCBI Taxonomy" id="35708"/>
    <lineage>
        <taxon>Eukaryota</taxon>
        <taxon>Viridiplantae</taxon>
        <taxon>Streptophyta</taxon>
        <taxon>Embryophyta</taxon>
        <taxon>Tracheophyta</taxon>
        <taxon>Spermatophyta</taxon>
        <taxon>Magnoliopsida</taxon>
        <taxon>Liliopsida</taxon>
        <taxon>Poales</taxon>
        <taxon>Poaceae</taxon>
        <taxon>PACMAD clade</taxon>
        <taxon>Arundinoideae</taxon>
        <taxon>Arundineae</taxon>
        <taxon>Arundo</taxon>
    </lineage>
</organism>
<accession>A0A0A9E5Q0</accession>
<reference evidence="1" key="2">
    <citation type="journal article" date="2015" name="Data Brief">
        <title>Shoot transcriptome of the giant reed, Arundo donax.</title>
        <authorList>
            <person name="Barrero R.A."/>
            <person name="Guerrero F.D."/>
            <person name="Moolhuijzen P."/>
            <person name="Goolsby J.A."/>
            <person name="Tidwell J."/>
            <person name="Bellgard S.E."/>
            <person name="Bellgard M.I."/>
        </authorList>
    </citation>
    <scope>NUCLEOTIDE SEQUENCE</scope>
    <source>
        <tissue evidence="1">Shoot tissue taken approximately 20 cm above the soil surface</tissue>
    </source>
</reference>
<proteinExistence type="predicted"/>
<protein>
    <submittedName>
        <fullName evidence="1">Uncharacterized protein</fullName>
    </submittedName>
</protein>
<dbReference type="AlphaFoldDB" id="A0A0A9E5Q0"/>
<evidence type="ECO:0000313" key="1">
    <source>
        <dbReference type="EMBL" id="JAD91312.1"/>
    </source>
</evidence>
<dbReference type="EMBL" id="GBRH01206583">
    <property type="protein sequence ID" value="JAD91312.1"/>
    <property type="molecule type" value="Transcribed_RNA"/>
</dbReference>
<name>A0A0A9E5Q0_ARUDO</name>
<sequence>METIKDECQSIDWLTRTDKLKYKLILEKRTLI</sequence>